<accession>A0A562VJU5</accession>
<dbReference type="InterPro" id="IPR010865">
    <property type="entry name" value="DUF1499"/>
</dbReference>
<evidence type="ECO:0000256" key="1">
    <source>
        <dbReference type="SAM" id="Phobius"/>
    </source>
</evidence>
<name>A0A562VJU5_9BACT</name>
<evidence type="ECO:0000313" key="2">
    <source>
        <dbReference type="EMBL" id="TWJ18256.1"/>
    </source>
</evidence>
<keyword evidence="1" id="KW-1133">Transmembrane helix</keyword>
<keyword evidence="1" id="KW-0812">Transmembrane</keyword>
<dbReference type="EMBL" id="VLLN01000017">
    <property type="protein sequence ID" value="TWJ18256.1"/>
    <property type="molecule type" value="Genomic_DNA"/>
</dbReference>
<comment type="caution">
    <text evidence="2">The sequence shown here is derived from an EMBL/GenBank/DDBJ whole genome shotgun (WGS) entry which is preliminary data.</text>
</comment>
<dbReference type="RefSeq" id="WP_145023537.1">
    <property type="nucleotide sequence ID" value="NZ_VLLN01000017.1"/>
</dbReference>
<reference evidence="2 3" key="1">
    <citation type="submission" date="2019-07" db="EMBL/GenBank/DDBJ databases">
        <title>Genomic Encyclopedia of Archaeal and Bacterial Type Strains, Phase II (KMG-II): from individual species to whole genera.</title>
        <authorList>
            <person name="Goeker M."/>
        </authorList>
    </citation>
    <scope>NUCLEOTIDE SEQUENCE [LARGE SCALE GENOMIC DNA]</scope>
    <source>
        <strain evidence="2 3">ATCC BAA-1139</strain>
    </source>
</reference>
<proteinExistence type="predicted"/>
<keyword evidence="1" id="KW-0472">Membrane</keyword>
<keyword evidence="3" id="KW-1185">Reference proteome</keyword>
<dbReference type="Proteomes" id="UP000319449">
    <property type="component" value="Unassembled WGS sequence"/>
</dbReference>
<feature type="transmembrane region" description="Helical" evidence="1">
    <location>
        <begin position="84"/>
        <end position="106"/>
    </location>
</feature>
<dbReference type="AlphaFoldDB" id="A0A562VJU5"/>
<organism evidence="2 3">
    <name type="scientific">Geobacter argillaceus</name>
    <dbReference type="NCBI Taxonomy" id="345631"/>
    <lineage>
        <taxon>Bacteria</taxon>
        <taxon>Pseudomonadati</taxon>
        <taxon>Thermodesulfobacteriota</taxon>
        <taxon>Desulfuromonadia</taxon>
        <taxon>Geobacterales</taxon>
        <taxon>Geobacteraceae</taxon>
        <taxon>Geobacter</taxon>
    </lineage>
</organism>
<evidence type="ECO:0000313" key="3">
    <source>
        <dbReference type="Proteomes" id="UP000319449"/>
    </source>
</evidence>
<dbReference type="OrthoDB" id="9793534at2"/>
<dbReference type="Pfam" id="PF07386">
    <property type="entry name" value="DUF1499"/>
    <property type="match status" value="1"/>
</dbReference>
<protein>
    <submittedName>
        <fullName evidence="2">Uncharacterized protein DUF1499</fullName>
    </submittedName>
</protein>
<feature type="transmembrane region" description="Helical" evidence="1">
    <location>
        <begin position="20"/>
        <end position="46"/>
    </location>
</feature>
<sequence length="255" mass="27253">MAEHRPTVPTRPDTRRGAALPVAGILLVLVAAILLVAAGFGTRLGLWHFRTGFDLLRYGSYCGAVAFLIALVAALLSFRGRRLAGFILALVAMICGLLITAIPVAWKLEAGRLPRIHDITTDTTNPPDFVAILPLRADAANPATYGGPEVAALQRRAYPDIKTVILEHPQAQAFEAALSAARALGWQVVATVPAAGRIEATATTFWFGFKDDIVIRVAPAGNRSRVDIRSVSRVGISDVGTNAKRIRAFVKKLTG</sequence>
<gene>
    <name evidence="2" type="ORF">JN12_02658</name>
</gene>
<feature type="transmembrane region" description="Helical" evidence="1">
    <location>
        <begin position="58"/>
        <end position="78"/>
    </location>
</feature>